<keyword evidence="5" id="KW-1185">Reference proteome</keyword>
<accession>A0ABV6PQL4</accession>
<evidence type="ECO:0000256" key="1">
    <source>
        <dbReference type="ARBA" id="ARBA00023002"/>
    </source>
</evidence>
<dbReference type="PRINTS" id="PR00420">
    <property type="entry name" value="RNGMNOXGNASE"/>
</dbReference>
<dbReference type="Pfam" id="PF01494">
    <property type="entry name" value="FAD_binding_3"/>
    <property type="match status" value="1"/>
</dbReference>
<keyword evidence="1" id="KW-0560">Oxidoreductase</keyword>
<dbReference type="Gene3D" id="3.30.9.20">
    <property type="match status" value="1"/>
</dbReference>
<dbReference type="RefSeq" id="WP_293221752.1">
    <property type="nucleotide sequence ID" value="NZ_JBHLTN010000010.1"/>
</dbReference>
<name>A0ABV6PQL4_9BURK</name>
<dbReference type="PANTHER" id="PTHR43476:SF4">
    <property type="entry name" value="BLR0106 PROTEIN"/>
    <property type="match status" value="1"/>
</dbReference>
<keyword evidence="2" id="KW-0520">NAD</keyword>
<evidence type="ECO:0000313" key="4">
    <source>
        <dbReference type="EMBL" id="MFC0592121.1"/>
    </source>
</evidence>
<proteinExistence type="predicted"/>
<evidence type="ECO:0000313" key="5">
    <source>
        <dbReference type="Proteomes" id="UP001589834"/>
    </source>
</evidence>
<dbReference type="InterPro" id="IPR050631">
    <property type="entry name" value="PheA/TfdB_FAD_monoxygenase"/>
</dbReference>
<gene>
    <name evidence="4" type="ORF">ACFFGG_06085</name>
</gene>
<feature type="domain" description="FAD-binding" evidence="3">
    <location>
        <begin position="129"/>
        <end position="320"/>
    </location>
</feature>
<reference evidence="4 5" key="1">
    <citation type="submission" date="2024-09" db="EMBL/GenBank/DDBJ databases">
        <authorList>
            <person name="Sun Q."/>
            <person name="Mori K."/>
        </authorList>
    </citation>
    <scope>NUCLEOTIDE SEQUENCE [LARGE SCALE GENOMIC DNA]</scope>
    <source>
        <strain evidence="4 5">NCAIM B.02336</strain>
    </source>
</reference>
<dbReference type="Gene3D" id="3.50.50.60">
    <property type="entry name" value="FAD/NAD(P)-binding domain"/>
    <property type="match status" value="1"/>
</dbReference>
<keyword evidence="4" id="KW-0503">Monooxygenase</keyword>
<sequence>MKIDIIGAGPAGLHFASLMKRLNPRHEITIHERGPRSATWGFGVVFSDQALDFLRTDDNELFEYLRPHMESWSDLTINHNGTSVPIAGNGYAAIGRLQMLSLLYQHVERLGVTIRFDTEITSLAQLKGADLILAANGASSWVREENRDKFATTTDIRPNKFMWCGSTMPFDTLSLSFHETGTGVFCAHHYRYTPAMSTFLIEVTDETWKRTGFDRMSNDEAMRHCEKVFARELGGHPILSNNSYWRNFPVIWNGRWHFDNVVLMGDALRPAHFSIGSGTRMAMLDAVALCNAFRETDDDVPAALARFRELRMPVMKKIWDAANRSMRWYEEMDKLVPTQNAIEFAYDYMTRTGRISHAKVREIDPRLAAAYESQHPEVLDAPGA</sequence>
<organism evidence="4 5">
    <name type="scientific">Ottowia pentelensis</name>
    <dbReference type="NCBI Taxonomy" id="511108"/>
    <lineage>
        <taxon>Bacteria</taxon>
        <taxon>Pseudomonadati</taxon>
        <taxon>Pseudomonadota</taxon>
        <taxon>Betaproteobacteria</taxon>
        <taxon>Burkholderiales</taxon>
        <taxon>Comamonadaceae</taxon>
        <taxon>Ottowia</taxon>
    </lineage>
</organism>
<evidence type="ECO:0000259" key="3">
    <source>
        <dbReference type="Pfam" id="PF01494"/>
    </source>
</evidence>
<dbReference type="PANTHER" id="PTHR43476">
    <property type="entry name" value="3-(3-HYDROXY-PHENYL)PROPIONATE/3-HYDROXYCINNAMIC ACID HYDROXYLASE"/>
    <property type="match status" value="1"/>
</dbReference>
<dbReference type="GO" id="GO:0004497">
    <property type="term" value="F:monooxygenase activity"/>
    <property type="evidence" value="ECO:0007669"/>
    <property type="project" value="UniProtKB-KW"/>
</dbReference>
<comment type="caution">
    <text evidence="4">The sequence shown here is derived from an EMBL/GenBank/DDBJ whole genome shotgun (WGS) entry which is preliminary data.</text>
</comment>
<dbReference type="Proteomes" id="UP001589834">
    <property type="component" value="Unassembled WGS sequence"/>
</dbReference>
<dbReference type="InterPro" id="IPR002938">
    <property type="entry name" value="FAD-bd"/>
</dbReference>
<protein>
    <submittedName>
        <fullName evidence="4">FAD-dependent monooxygenase</fullName>
    </submittedName>
</protein>
<dbReference type="SUPFAM" id="SSF51905">
    <property type="entry name" value="FAD/NAD(P)-binding domain"/>
    <property type="match status" value="1"/>
</dbReference>
<evidence type="ECO:0000256" key="2">
    <source>
        <dbReference type="ARBA" id="ARBA00023027"/>
    </source>
</evidence>
<dbReference type="InterPro" id="IPR036188">
    <property type="entry name" value="FAD/NAD-bd_sf"/>
</dbReference>
<dbReference type="EMBL" id="JBHLTN010000010">
    <property type="protein sequence ID" value="MFC0592121.1"/>
    <property type="molecule type" value="Genomic_DNA"/>
</dbReference>